<keyword evidence="3" id="KW-1185">Reference proteome</keyword>
<dbReference type="InterPro" id="IPR014535">
    <property type="entry name" value="Hpre_diP_synt_I"/>
</dbReference>
<dbReference type="InterPro" id="IPR010898">
    <property type="entry name" value="Hpre_diP_synth_I"/>
</dbReference>
<dbReference type="AlphaFoldDB" id="A0A5C1QPP3"/>
<feature type="transmembrane region" description="Helical" evidence="1">
    <location>
        <begin position="12"/>
        <end position="29"/>
    </location>
</feature>
<evidence type="ECO:0000313" key="3">
    <source>
        <dbReference type="Proteomes" id="UP000324209"/>
    </source>
</evidence>
<feature type="transmembrane region" description="Helical" evidence="1">
    <location>
        <begin position="75"/>
        <end position="98"/>
    </location>
</feature>
<gene>
    <name evidence="2" type="ORF">EXM22_17075</name>
</gene>
<dbReference type="PIRSF" id="PIRSF027391">
    <property type="entry name" value="Hpre_diP_synt_I"/>
    <property type="match status" value="1"/>
</dbReference>
<keyword evidence="1" id="KW-0472">Membrane</keyword>
<sequence length="188" mass="20966">MQVFTEKKLNRIALLGAFSMFLSTIEYLFPRPIPFMRLGLANLPVILSLELFSAPAYFLLILLKVLGQALVNGTLASYVFLFSMVGSFASGLLMWLCYKALRPRISFVGISVMGALTSNMAQIILSISFIFGPSAWRILPLFLGIGLVSGLFIGLFAQRFSEKSKWWELIRQGALKDDLLTEEAVDEK</sequence>
<keyword evidence="1" id="KW-1133">Transmembrane helix</keyword>
<dbReference type="OrthoDB" id="307757at2"/>
<dbReference type="Gene3D" id="1.10.1760.20">
    <property type="match status" value="1"/>
</dbReference>
<evidence type="ECO:0000313" key="2">
    <source>
        <dbReference type="EMBL" id="QEN09611.1"/>
    </source>
</evidence>
<feature type="transmembrane region" description="Helical" evidence="1">
    <location>
        <begin position="41"/>
        <end position="63"/>
    </location>
</feature>
<keyword evidence="1" id="KW-0812">Transmembrane</keyword>
<dbReference type="RefSeq" id="WP_149487685.1">
    <property type="nucleotide sequence ID" value="NZ_CP036150.1"/>
</dbReference>
<reference evidence="2 3" key="1">
    <citation type="submission" date="2019-02" db="EMBL/GenBank/DDBJ databases">
        <title>Complete Genome Sequence and Methylome Analysis of free living Spirochaetas.</title>
        <authorList>
            <person name="Fomenkov A."/>
            <person name="Dubinina G."/>
            <person name="Leshcheva N."/>
            <person name="Mikheeva N."/>
            <person name="Grabovich M."/>
            <person name="Vincze T."/>
            <person name="Roberts R.J."/>
        </authorList>
    </citation>
    <scope>NUCLEOTIDE SEQUENCE [LARGE SCALE GENOMIC DNA]</scope>
    <source>
        <strain evidence="2 3">K2</strain>
    </source>
</reference>
<proteinExistence type="predicted"/>
<evidence type="ECO:0000256" key="1">
    <source>
        <dbReference type="SAM" id="Phobius"/>
    </source>
</evidence>
<dbReference type="EMBL" id="CP036150">
    <property type="protein sequence ID" value="QEN09611.1"/>
    <property type="molecule type" value="Genomic_DNA"/>
</dbReference>
<dbReference type="KEGG" id="ock:EXM22_17075"/>
<organism evidence="2 3">
    <name type="scientific">Oceanispirochaeta crateris</name>
    <dbReference type="NCBI Taxonomy" id="2518645"/>
    <lineage>
        <taxon>Bacteria</taxon>
        <taxon>Pseudomonadati</taxon>
        <taxon>Spirochaetota</taxon>
        <taxon>Spirochaetia</taxon>
        <taxon>Spirochaetales</taxon>
        <taxon>Spirochaetaceae</taxon>
        <taxon>Oceanispirochaeta</taxon>
    </lineage>
</organism>
<name>A0A5C1QPP3_9SPIO</name>
<feature type="transmembrane region" description="Helical" evidence="1">
    <location>
        <begin position="105"/>
        <end position="132"/>
    </location>
</feature>
<dbReference type="Proteomes" id="UP000324209">
    <property type="component" value="Chromosome"/>
</dbReference>
<protein>
    <submittedName>
        <fullName evidence="2">Heptaprenyl diphosphate synthase</fullName>
    </submittedName>
</protein>
<feature type="transmembrane region" description="Helical" evidence="1">
    <location>
        <begin position="138"/>
        <end position="157"/>
    </location>
</feature>
<accession>A0A5C1QPP3</accession>
<dbReference type="Pfam" id="PF07456">
    <property type="entry name" value="Hpre_diP_synt_I"/>
    <property type="match status" value="1"/>
</dbReference>